<evidence type="ECO:0000313" key="3">
    <source>
        <dbReference type="EMBL" id="KAI5949019.1"/>
    </source>
</evidence>
<feature type="compositionally biased region" description="Basic and acidic residues" evidence="1">
    <location>
        <begin position="523"/>
        <end position="546"/>
    </location>
</feature>
<feature type="region of interest" description="Disordered" evidence="1">
    <location>
        <begin position="523"/>
        <end position="583"/>
    </location>
</feature>
<comment type="caution">
    <text evidence="3">The sequence shown here is derived from an EMBL/GenBank/DDBJ whole genome shotgun (WGS) entry which is preliminary data.</text>
</comment>
<feature type="compositionally biased region" description="Basic and acidic residues" evidence="1">
    <location>
        <begin position="123"/>
        <end position="134"/>
    </location>
</feature>
<dbReference type="InterPro" id="IPR051571">
    <property type="entry name" value="N-CoR_corepressor"/>
</dbReference>
<dbReference type="InterPro" id="IPR017884">
    <property type="entry name" value="SANT_dom"/>
</dbReference>
<feature type="compositionally biased region" description="Low complexity" evidence="1">
    <location>
        <begin position="205"/>
        <end position="219"/>
    </location>
</feature>
<dbReference type="CDD" id="cd00167">
    <property type="entry name" value="SANT"/>
    <property type="match status" value="1"/>
</dbReference>
<feature type="region of interest" description="Disordered" evidence="1">
    <location>
        <begin position="711"/>
        <end position="851"/>
    </location>
</feature>
<accession>A0AAD5BAK6</accession>
<dbReference type="SMART" id="SM00717">
    <property type="entry name" value="SANT"/>
    <property type="match status" value="1"/>
</dbReference>
<feature type="region of interest" description="Disordered" evidence="1">
    <location>
        <begin position="916"/>
        <end position="936"/>
    </location>
</feature>
<dbReference type="Pfam" id="PF00249">
    <property type="entry name" value="Myb_DNA-binding"/>
    <property type="match status" value="1"/>
</dbReference>
<feature type="compositionally biased region" description="Basic residues" evidence="1">
    <location>
        <begin position="711"/>
        <end position="725"/>
    </location>
</feature>
<feature type="compositionally biased region" description="Basic and acidic residues" evidence="1">
    <location>
        <begin position="339"/>
        <end position="355"/>
    </location>
</feature>
<dbReference type="FunFam" id="1.10.10.60:FF:000431">
    <property type="entry name" value="Set3C deacetylase complex subunit"/>
    <property type="match status" value="1"/>
</dbReference>
<feature type="compositionally biased region" description="Polar residues" evidence="1">
    <location>
        <begin position="560"/>
        <end position="575"/>
    </location>
</feature>
<dbReference type="AlphaFoldDB" id="A0AAD5BAK6"/>
<dbReference type="PROSITE" id="PS51293">
    <property type="entry name" value="SANT"/>
    <property type="match status" value="1"/>
</dbReference>
<proteinExistence type="predicted"/>
<name>A0AAD5BAK6_9ASCO</name>
<gene>
    <name evidence="3" type="ORF">KGF57_004981</name>
</gene>
<evidence type="ECO:0000256" key="1">
    <source>
        <dbReference type="SAM" id="MobiDB-lite"/>
    </source>
</evidence>
<reference evidence="3 4" key="1">
    <citation type="journal article" date="2022" name="DNA Res.">
        <title>Genome analysis of five recently described species of the CUG-Ser clade uncovers Candida theae as a new hybrid lineage with pathogenic potential in the Candida parapsilosis species complex.</title>
        <authorList>
            <person name="Mixao V."/>
            <person name="Del Olmo V."/>
            <person name="Hegedusova E."/>
            <person name="Saus E."/>
            <person name="Pryszcz L."/>
            <person name="Cillingova A."/>
            <person name="Nosek J."/>
            <person name="Gabaldon T."/>
        </authorList>
    </citation>
    <scope>NUCLEOTIDE SEQUENCE [LARGE SCALE GENOMIC DNA]</scope>
    <source>
        <strain evidence="3 4">CBS 12239</strain>
    </source>
</reference>
<dbReference type="PANTHER" id="PTHR13992">
    <property type="entry name" value="NUCLEAR RECEPTOR CO-REPRESSOR RELATED NCOR"/>
    <property type="match status" value="1"/>
</dbReference>
<feature type="compositionally biased region" description="Polar residues" evidence="1">
    <location>
        <begin position="747"/>
        <end position="781"/>
    </location>
</feature>
<evidence type="ECO:0000313" key="4">
    <source>
        <dbReference type="Proteomes" id="UP001204833"/>
    </source>
</evidence>
<dbReference type="Gene3D" id="1.10.10.60">
    <property type="entry name" value="Homeodomain-like"/>
    <property type="match status" value="1"/>
</dbReference>
<feature type="compositionally biased region" description="Low complexity" evidence="1">
    <location>
        <begin position="274"/>
        <end position="288"/>
    </location>
</feature>
<keyword evidence="4" id="KW-1185">Reference proteome</keyword>
<sequence length="1064" mass="118544">MSSSNPNRGGRFGYQGSKDWINSSRSRRKNFYSSESTAAAAAGAGAGGSGSLPNSATATTSSNEATSTTPNLSRRDFKSNGPGSSSLTHSKDAQPVRNGSAYSSNYYSHSGYGSYDSSSYRAEGWRKTSGELRRSVGNQKPTLSGSSSGSLSSTSSPTSGYKNGRYDSYRADTNSYGSRWKSGRNFAASSTRYSAKDRIRNGKPSLSNSYVPSSNSVPLGASAANSYDSYSPSAGQATFKYESPKAYGSYYSSSCPEDKSSSLSQSRPPYFTPRPYKSRYGGSRYGGSTLINPVEKRAKEEELEGDQDSQNDYENNDDVDSISNIRRHDEDTQSEATENEERNTEIKERIGHENIDADQTQDDESLQAIEQNSVETSAEPESKDDLLREIYSRKARIETPPVVAEVESKVKIEYEETSAVDGSEIVYRYPLPEIPHKYEEMRREFQQSGGKSLKYLLAAPIHEFSDYTFFINNYEEFQKRKRDALVNILREKTLNVQSKTLDLSQAYKEMSKKWEERRMKMEQQLRVLHPPDDEMRRELDSSDMRKQNQQQASAGNASSTPTQVSSFDLPTVSSRRSSRRHGDLVTTEAEFQEILLTLGQEQEDPLLKADRVSANIPDMILDPVEKNEVKFMDANNIVRDKDTWASRVKTDFHNTFSEKEHALFTEAFCLFPKRFGAISRYMGGLRTASECVLHYYMTKKSVNYKQLLMQRRKASKKTKKTKSAGRPKSTPQPPIDQTVGNLEVPSGTITDSIQDVGSIDTSESTVFQTTGMPSVVESSEIQVDRGNKKRAPRERATEKRKQKPGSALTADGQKPAEKKRKTTAKKQASEEGDTKPAEKKKKRVGKKQAAEEALTSNVAGIVPGLNSNSKVTIGALPLKNATNGLQSELYTGSAPIAQQYVYQQQPHQTVTLPVQYSQRTEEQSSRPHQQYEQSIQFQQSQQQQVYAQYQAQYQGLYQAQSPSFAPQRSAPVFPSIRNLLSEQSAASYQQPFTPLASAEQQQQQQLPQQHSLPSYQQEVPLAAAQVAKPSSHRTSSIMNLLNQDEKPAAAQQQRAKTNLRDLLN</sequence>
<organism evidence="3 4">
    <name type="scientific">Candida theae</name>
    <dbReference type="NCBI Taxonomy" id="1198502"/>
    <lineage>
        <taxon>Eukaryota</taxon>
        <taxon>Fungi</taxon>
        <taxon>Dikarya</taxon>
        <taxon>Ascomycota</taxon>
        <taxon>Saccharomycotina</taxon>
        <taxon>Pichiomycetes</taxon>
        <taxon>Debaryomycetaceae</taxon>
        <taxon>Candida/Lodderomyces clade</taxon>
        <taxon>Candida</taxon>
    </lineage>
</organism>
<dbReference type="GeneID" id="76153025"/>
<dbReference type="InterPro" id="IPR001005">
    <property type="entry name" value="SANT/Myb"/>
</dbReference>
<feature type="compositionally biased region" description="Acidic residues" evidence="1">
    <location>
        <begin position="301"/>
        <end position="320"/>
    </location>
</feature>
<dbReference type="InterPro" id="IPR009057">
    <property type="entry name" value="Homeodomain-like_sf"/>
</dbReference>
<dbReference type="GO" id="GO:0034967">
    <property type="term" value="C:Set3 complex"/>
    <property type="evidence" value="ECO:0007669"/>
    <property type="project" value="TreeGrafter"/>
</dbReference>
<evidence type="ECO:0000259" key="2">
    <source>
        <dbReference type="PROSITE" id="PS51293"/>
    </source>
</evidence>
<protein>
    <submittedName>
        <fullName evidence="3">SNT1</fullName>
    </submittedName>
</protein>
<dbReference type="PANTHER" id="PTHR13992:SF39">
    <property type="entry name" value="SMRTER, ISOFORM G"/>
    <property type="match status" value="1"/>
</dbReference>
<dbReference type="EMBL" id="JAIHNG010000166">
    <property type="protein sequence ID" value="KAI5949019.1"/>
    <property type="molecule type" value="Genomic_DNA"/>
</dbReference>
<feature type="region of interest" description="Disordered" evidence="1">
    <location>
        <begin position="249"/>
        <end position="362"/>
    </location>
</feature>
<feature type="compositionally biased region" description="Polar residues" evidence="1">
    <location>
        <begin position="223"/>
        <end position="236"/>
    </location>
</feature>
<feature type="region of interest" description="Disordered" evidence="1">
    <location>
        <begin position="1042"/>
        <end position="1064"/>
    </location>
</feature>
<dbReference type="GO" id="GO:0006357">
    <property type="term" value="P:regulation of transcription by RNA polymerase II"/>
    <property type="evidence" value="ECO:0007669"/>
    <property type="project" value="TreeGrafter"/>
</dbReference>
<feature type="domain" description="SANT" evidence="2">
    <location>
        <begin position="651"/>
        <end position="703"/>
    </location>
</feature>
<feature type="compositionally biased region" description="Polar residues" evidence="1">
    <location>
        <begin position="250"/>
        <end position="267"/>
    </location>
</feature>
<feature type="region of interest" description="Disordered" evidence="1">
    <location>
        <begin position="1"/>
        <end position="236"/>
    </location>
</feature>
<feature type="compositionally biased region" description="Low complexity" evidence="1">
    <location>
        <begin position="33"/>
        <end position="43"/>
    </location>
</feature>
<feature type="compositionally biased region" description="Low complexity" evidence="1">
    <location>
        <begin position="141"/>
        <end position="160"/>
    </location>
</feature>
<dbReference type="Proteomes" id="UP001204833">
    <property type="component" value="Unassembled WGS sequence"/>
</dbReference>
<feature type="compositionally biased region" description="Low complexity" evidence="1">
    <location>
        <begin position="51"/>
        <end position="71"/>
    </location>
</feature>
<feature type="compositionally biased region" description="Basic and acidic residues" evidence="1">
    <location>
        <begin position="827"/>
        <end position="837"/>
    </location>
</feature>
<feature type="compositionally biased region" description="Low complexity" evidence="1">
    <location>
        <begin position="99"/>
        <end position="120"/>
    </location>
</feature>
<dbReference type="SUPFAM" id="SSF46689">
    <property type="entry name" value="Homeodomain-like"/>
    <property type="match status" value="1"/>
</dbReference>
<dbReference type="RefSeq" id="XP_051606529.1">
    <property type="nucleotide sequence ID" value="XM_051754547.1"/>
</dbReference>
<feature type="compositionally biased region" description="Low complexity" evidence="1">
    <location>
        <begin position="547"/>
        <end position="559"/>
    </location>
</feature>